<feature type="region of interest" description="Disordered" evidence="1">
    <location>
        <begin position="39"/>
        <end position="62"/>
    </location>
</feature>
<evidence type="ECO:0000313" key="2">
    <source>
        <dbReference type="EMBL" id="CAD5945247.1"/>
    </source>
</evidence>
<protein>
    <submittedName>
        <fullName evidence="2">Uncharacterized protein</fullName>
    </submittedName>
</protein>
<evidence type="ECO:0000256" key="1">
    <source>
        <dbReference type="SAM" id="MobiDB-lite"/>
    </source>
</evidence>
<organism evidence="2 3">
    <name type="scientific">Planktothrix agardhii</name>
    <name type="common">Oscillatoria agardhii</name>
    <dbReference type="NCBI Taxonomy" id="1160"/>
    <lineage>
        <taxon>Bacteria</taxon>
        <taxon>Bacillati</taxon>
        <taxon>Cyanobacteriota</taxon>
        <taxon>Cyanophyceae</taxon>
        <taxon>Oscillatoriophycideae</taxon>
        <taxon>Oscillatoriales</taxon>
        <taxon>Microcoleaceae</taxon>
        <taxon>Planktothrix</taxon>
    </lineage>
</organism>
<dbReference type="EMBL" id="LR882963">
    <property type="protein sequence ID" value="CAD5945247.1"/>
    <property type="molecule type" value="Genomic_DNA"/>
</dbReference>
<name>A0AAD1V4K6_PLAAG</name>
<dbReference type="Proteomes" id="UP001153761">
    <property type="component" value="Chromosome"/>
</dbReference>
<sequence>MSGIANRGDSPAFFNKDGSLSQEEDLVFYRDASGKIIFKDESQTQKSSQIQDLKQPPKPTKP</sequence>
<proteinExistence type="predicted"/>
<gene>
    <name evidence="2" type="ORF">PANO66_02249</name>
</gene>
<evidence type="ECO:0000313" key="3">
    <source>
        <dbReference type="Proteomes" id="UP001153761"/>
    </source>
</evidence>
<accession>A0AAD1V4K6</accession>
<dbReference type="RefSeq" id="WP_227397658.1">
    <property type="nucleotide sequence ID" value="NZ_JBEIHM010000334.1"/>
</dbReference>
<reference evidence="2" key="1">
    <citation type="submission" date="2020-09" db="EMBL/GenBank/DDBJ databases">
        <authorList>
            <person name="Blom J."/>
        </authorList>
    </citation>
    <scope>NUCLEOTIDE SEQUENCE</scope>
    <source>
        <strain evidence="2">No.66</strain>
    </source>
</reference>
<dbReference type="AlphaFoldDB" id="A0AAD1V4K6"/>